<dbReference type="Pfam" id="PF00111">
    <property type="entry name" value="Fer2"/>
    <property type="match status" value="1"/>
</dbReference>
<evidence type="ECO:0000256" key="8">
    <source>
        <dbReference type="ARBA" id="ARBA00023014"/>
    </source>
</evidence>
<dbReference type="InterPro" id="IPR036010">
    <property type="entry name" value="2Fe-2S_ferredoxin-like_sf"/>
</dbReference>
<dbReference type="PANTHER" id="PTHR47354:SF8">
    <property type="entry name" value="1,2-PHENYLACETYL-COA EPOXIDASE, SUBUNIT E"/>
    <property type="match status" value="1"/>
</dbReference>
<proteinExistence type="predicted"/>
<evidence type="ECO:0000256" key="5">
    <source>
        <dbReference type="ARBA" id="ARBA00022827"/>
    </source>
</evidence>
<dbReference type="InterPro" id="IPR012675">
    <property type="entry name" value="Beta-grasp_dom_sf"/>
</dbReference>
<organism evidence="11 14">
    <name type="scientific">Antrihabitans spumae</name>
    <dbReference type="NCBI Taxonomy" id="3373370"/>
    <lineage>
        <taxon>Bacteria</taxon>
        <taxon>Bacillati</taxon>
        <taxon>Actinomycetota</taxon>
        <taxon>Actinomycetes</taxon>
        <taxon>Mycobacteriales</taxon>
        <taxon>Nocardiaceae</taxon>
        <taxon>Antrihabitans</taxon>
    </lineage>
</organism>
<dbReference type="InterPro" id="IPR008333">
    <property type="entry name" value="Cbr1-like_FAD-bd_dom"/>
</dbReference>
<dbReference type="EMBL" id="JBIMSN010000052">
    <property type="protein sequence ID" value="MFH5229345.1"/>
    <property type="molecule type" value="Genomic_DNA"/>
</dbReference>
<dbReference type="Gene3D" id="3.10.20.30">
    <property type="match status" value="1"/>
</dbReference>
<evidence type="ECO:0000313" key="12">
    <source>
        <dbReference type="EMBL" id="MFH5241754.1"/>
    </source>
</evidence>
<dbReference type="PROSITE" id="PS51085">
    <property type="entry name" value="2FE2S_FER_2"/>
    <property type="match status" value="1"/>
</dbReference>
<keyword evidence="5" id="KW-0274">FAD</keyword>
<dbReference type="InterPro" id="IPR001433">
    <property type="entry name" value="OxRdtase_FAD/NAD-bd"/>
</dbReference>
<dbReference type="SUPFAM" id="SSF63380">
    <property type="entry name" value="Riboflavin synthase domain-like"/>
    <property type="match status" value="1"/>
</dbReference>
<dbReference type="EMBL" id="JBIMSP010000008">
    <property type="protein sequence ID" value="MFH5241754.1"/>
    <property type="molecule type" value="Genomic_DNA"/>
</dbReference>
<dbReference type="SUPFAM" id="SSF54292">
    <property type="entry name" value="2Fe-2S ferredoxin-like"/>
    <property type="match status" value="1"/>
</dbReference>
<reference evidence="13 14" key="1">
    <citation type="submission" date="2024-10" db="EMBL/GenBank/DDBJ databases">
        <authorList>
            <person name="Riesco R."/>
        </authorList>
    </citation>
    <scope>NUCLEOTIDE SEQUENCE [LARGE SCALE GENOMIC DNA]</scope>
    <source>
        <strain evidence="12 13">NCIMB 15448</strain>
        <strain evidence="11 14">NCIMB 15450</strain>
    </source>
</reference>
<dbReference type="InterPro" id="IPR017938">
    <property type="entry name" value="Riboflavin_synthase-like_b-brl"/>
</dbReference>
<gene>
    <name evidence="12" type="ORF">ACHIPV_07610</name>
    <name evidence="11" type="ORF">ACHIRB_12295</name>
</gene>
<dbReference type="Proteomes" id="UP001609219">
    <property type="component" value="Unassembled WGS sequence"/>
</dbReference>
<dbReference type="Pfam" id="PF00970">
    <property type="entry name" value="FAD_binding_6"/>
    <property type="match status" value="1"/>
</dbReference>
<dbReference type="InterPro" id="IPR050415">
    <property type="entry name" value="MRET"/>
</dbReference>
<dbReference type="InterPro" id="IPR001709">
    <property type="entry name" value="Flavoprot_Pyr_Nucl_cyt_Rdtase"/>
</dbReference>
<dbReference type="InterPro" id="IPR001041">
    <property type="entry name" value="2Fe-2S_ferredoxin-type"/>
</dbReference>
<evidence type="ECO:0000259" key="9">
    <source>
        <dbReference type="PROSITE" id="PS51085"/>
    </source>
</evidence>
<dbReference type="PANTHER" id="PTHR47354">
    <property type="entry name" value="NADH OXIDOREDUCTASE HCR"/>
    <property type="match status" value="1"/>
</dbReference>
<keyword evidence="4" id="KW-0479">Metal-binding</keyword>
<dbReference type="PROSITE" id="PS51384">
    <property type="entry name" value="FAD_FR"/>
    <property type="match status" value="1"/>
</dbReference>
<evidence type="ECO:0000313" key="13">
    <source>
        <dbReference type="Proteomes" id="UP001609176"/>
    </source>
</evidence>
<dbReference type="Gene3D" id="2.40.30.10">
    <property type="entry name" value="Translation factors"/>
    <property type="match status" value="1"/>
</dbReference>
<comment type="caution">
    <text evidence="11">The sequence shown here is derived from an EMBL/GenBank/DDBJ whole genome shotgun (WGS) entry which is preliminary data.</text>
</comment>
<dbReference type="CDD" id="cd00207">
    <property type="entry name" value="fer2"/>
    <property type="match status" value="1"/>
</dbReference>
<protein>
    <submittedName>
        <fullName evidence="11">2Fe-2S iron-sulfur cluster-binding protein</fullName>
    </submittedName>
</protein>
<evidence type="ECO:0000256" key="1">
    <source>
        <dbReference type="ARBA" id="ARBA00001974"/>
    </source>
</evidence>
<dbReference type="Proteomes" id="UP001609176">
    <property type="component" value="Unassembled WGS sequence"/>
</dbReference>
<accession>A0ABW7K3D4</accession>
<dbReference type="Gene3D" id="3.40.50.80">
    <property type="entry name" value="Nucleotide-binding domain of ferredoxin-NADP reductase (FNR) module"/>
    <property type="match status" value="1"/>
</dbReference>
<evidence type="ECO:0000313" key="14">
    <source>
        <dbReference type="Proteomes" id="UP001609219"/>
    </source>
</evidence>
<comment type="cofactor">
    <cofactor evidence="1">
        <name>FAD</name>
        <dbReference type="ChEBI" id="CHEBI:57692"/>
    </cofactor>
</comment>
<keyword evidence="8" id="KW-0411">Iron-sulfur</keyword>
<dbReference type="CDD" id="cd06214">
    <property type="entry name" value="PA_degradation_oxidoreductase_like"/>
    <property type="match status" value="1"/>
</dbReference>
<keyword evidence="7" id="KW-0408">Iron</keyword>
<keyword evidence="6" id="KW-0560">Oxidoreductase</keyword>
<dbReference type="RefSeq" id="WP_395124002.1">
    <property type="nucleotide sequence ID" value="NZ_JBIMSN010000052.1"/>
</dbReference>
<evidence type="ECO:0000256" key="7">
    <source>
        <dbReference type="ARBA" id="ARBA00023004"/>
    </source>
</evidence>
<feature type="domain" description="FAD-binding FR-type" evidence="10">
    <location>
        <begin position="3"/>
        <end position="112"/>
    </location>
</feature>
<dbReference type="PRINTS" id="PR00371">
    <property type="entry name" value="FPNCR"/>
</dbReference>
<evidence type="ECO:0000256" key="4">
    <source>
        <dbReference type="ARBA" id="ARBA00022723"/>
    </source>
</evidence>
<feature type="domain" description="2Fe-2S ferredoxin-type" evidence="9">
    <location>
        <begin position="265"/>
        <end position="355"/>
    </location>
</feature>
<dbReference type="Pfam" id="PF00175">
    <property type="entry name" value="NAD_binding_1"/>
    <property type="match status" value="1"/>
</dbReference>
<keyword evidence="14" id="KW-1185">Reference proteome</keyword>
<sequence length="355" mass="38049">MNARAHQVTVFEVIKETADAVTLVLDVPQAVQAKFIYSPGQFLTLRIPSEQEGRGGSVARCYSLSSSPHSEDRPAVTVKRTAGGYASNWICDNVAVDTVLTVLEPSGSFVPRSLDADVLLCAAGSGITPVVSIAKSILTAGSGDVALFYANRDRESVIFAWVLDELAASFPGRLTIVDWMEEDQGLPGSADIAALARPFANRDVYICGPAGFTATTRTALAQLAVPPSRIRNEEYRSLEVDPFAEPEVRVASSPKAGRTAAPGAHTATIEFEGETYDIDWPKNEPLLDVLLAKGLDVPYVCRESACGTCVCSVRSGRTRMLLNESLIDEELDRGLTLACQTVPEADGVHIAFDQD</sequence>
<evidence type="ECO:0000256" key="2">
    <source>
        <dbReference type="ARBA" id="ARBA00022630"/>
    </source>
</evidence>
<evidence type="ECO:0000313" key="11">
    <source>
        <dbReference type="EMBL" id="MFH5229345.1"/>
    </source>
</evidence>
<evidence type="ECO:0000256" key="6">
    <source>
        <dbReference type="ARBA" id="ARBA00023002"/>
    </source>
</evidence>
<keyword evidence="2" id="KW-0285">Flavoprotein</keyword>
<evidence type="ECO:0000259" key="10">
    <source>
        <dbReference type="PROSITE" id="PS51384"/>
    </source>
</evidence>
<name>A0ABW7K3D4_9NOCA</name>
<dbReference type="PRINTS" id="PR00410">
    <property type="entry name" value="PHEHYDRXLASE"/>
</dbReference>
<evidence type="ECO:0000256" key="3">
    <source>
        <dbReference type="ARBA" id="ARBA00022714"/>
    </source>
</evidence>
<keyword evidence="3" id="KW-0001">2Fe-2S</keyword>
<dbReference type="InterPro" id="IPR039261">
    <property type="entry name" value="FNR_nucleotide-bd"/>
</dbReference>
<dbReference type="SUPFAM" id="SSF52343">
    <property type="entry name" value="Ferredoxin reductase-like, C-terminal NADP-linked domain"/>
    <property type="match status" value="1"/>
</dbReference>
<dbReference type="InterPro" id="IPR017927">
    <property type="entry name" value="FAD-bd_FR_type"/>
</dbReference>